<evidence type="ECO:0000313" key="2">
    <source>
        <dbReference type="Proteomes" id="UP000754750"/>
    </source>
</evidence>
<dbReference type="AlphaFoldDB" id="A0A928Q4S5"/>
<name>A0A928Q4S5_9FIRM</name>
<dbReference type="EMBL" id="SVNY01000006">
    <property type="protein sequence ID" value="MBE6834271.1"/>
    <property type="molecule type" value="Genomic_DNA"/>
</dbReference>
<reference evidence="1" key="1">
    <citation type="submission" date="2019-04" db="EMBL/GenBank/DDBJ databases">
        <title>Evolution of Biomass-Degrading Anaerobic Consortia Revealed by Metagenomics.</title>
        <authorList>
            <person name="Peng X."/>
        </authorList>
    </citation>
    <scope>NUCLEOTIDE SEQUENCE</scope>
    <source>
        <strain evidence="1">SIG551</strain>
    </source>
</reference>
<proteinExistence type="predicted"/>
<gene>
    <name evidence="1" type="ORF">E7512_11965</name>
</gene>
<dbReference type="Proteomes" id="UP000754750">
    <property type="component" value="Unassembled WGS sequence"/>
</dbReference>
<comment type="caution">
    <text evidence="1">The sequence shown here is derived from an EMBL/GenBank/DDBJ whole genome shotgun (WGS) entry which is preliminary data.</text>
</comment>
<organism evidence="1 2">
    <name type="scientific">Faecalispora sporosphaeroides</name>
    <dbReference type="NCBI Taxonomy" id="1549"/>
    <lineage>
        <taxon>Bacteria</taxon>
        <taxon>Bacillati</taxon>
        <taxon>Bacillota</taxon>
        <taxon>Clostridia</taxon>
        <taxon>Eubacteriales</taxon>
        <taxon>Oscillospiraceae</taxon>
        <taxon>Faecalispora</taxon>
    </lineage>
</organism>
<dbReference type="InterPro" id="IPR026989">
    <property type="entry name" value="TnpV"/>
</dbReference>
<protein>
    <submittedName>
        <fullName evidence="1">TnpV protein</fullName>
    </submittedName>
</protein>
<sequence length="101" mass="11913">MNLIERTSLNEPLGKYGIKYRKFLEETQPGQYAILSTNLDLMALCLQMEQEANEYEETVLTRLRKETPPPKTENIMELIQYNNWLLKTAEEITLNDIVYQK</sequence>
<dbReference type="Pfam" id="PF14198">
    <property type="entry name" value="TnpV"/>
    <property type="match status" value="1"/>
</dbReference>
<evidence type="ECO:0000313" key="1">
    <source>
        <dbReference type="EMBL" id="MBE6834271.1"/>
    </source>
</evidence>
<dbReference type="RefSeq" id="WP_412030806.1">
    <property type="nucleotide sequence ID" value="NZ_SVNY01000006.1"/>
</dbReference>
<accession>A0A928Q4S5</accession>